<dbReference type="PANTHER" id="PTHR43685">
    <property type="entry name" value="GLYCOSYLTRANSFERASE"/>
    <property type="match status" value="1"/>
</dbReference>
<dbReference type="CDD" id="cd00761">
    <property type="entry name" value="Glyco_tranf_GTA_type"/>
    <property type="match status" value="1"/>
</dbReference>
<dbReference type="Gene3D" id="3.90.550.10">
    <property type="entry name" value="Spore Coat Polysaccharide Biosynthesis Protein SpsA, Chain A"/>
    <property type="match status" value="1"/>
</dbReference>
<proteinExistence type="predicted"/>
<comment type="caution">
    <text evidence="2">The sequence shown here is derived from an EMBL/GenBank/DDBJ whole genome shotgun (WGS) entry which is preliminary data.</text>
</comment>
<sequence length="300" mass="35598">MKLSVCIPVFNFDVRELVFELKREIKEQNINAEIILIDDASNHQFKTINNEIISEVNNFIFLEKNIGRSKIRNLFLEYVEGDYLLFLDCDGKIVNSDFLSIYIEYLKNNTKTDVLYGGRIVAKTLLNMKKYILRWKFATERENLPVFKRREKPYLSFQTNNFIIKKEIFVKVQFDPEFENYGYEDLLFAMDLKSEYVTIDHIDNPIFNNDLENNETYLKKVEESVESLAKMLKKHSLRPKISEIKLVSAYNFISKAYSNTFFLFLFSLIENTLKKNLLSDNPNLRNLDFYKLGLLLRKMK</sequence>
<dbReference type="PANTHER" id="PTHR43685:SF2">
    <property type="entry name" value="GLYCOSYLTRANSFERASE 2-LIKE DOMAIN-CONTAINING PROTEIN"/>
    <property type="match status" value="1"/>
</dbReference>
<dbReference type="SUPFAM" id="SSF53448">
    <property type="entry name" value="Nucleotide-diphospho-sugar transferases"/>
    <property type="match status" value="1"/>
</dbReference>
<evidence type="ECO:0000313" key="2">
    <source>
        <dbReference type="EMBL" id="KQK27449.1"/>
    </source>
</evidence>
<dbReference type="AlphaFoldDB" id="A0A0Q3LVQ8"/>
<feature type="domain" description="Glycosyltransferase 2-like" evidence="1">
    <location>
        <begin position="4"/>
        <end position="140"/>
    </location>
</feature>
<dbReference type="InterPro" id="IPR029044">
    <property type="entry name" value="Nucleotide-diphossugar_trans"/>
</dbReference>
<dbReference type="InterPro" id="IPR001173">
    <property type="entry name" value="Glyco_trans_2-like"/>
</dbReference>
<accession>A0A0Q3LVQ8</accession>
<keyword evidence="2" id="KW-0808">Transferase</keyword>
<evidence type="ECO:0000313" key="3">
    <source>
        <dbReference type="Proteomes" id="UP000051682"/>
    </source>
</evidence>
<dbReference type="Proteomes" id="UP000051682">
    <property type="component" value="Unassembled WGS sequence"/>
</dbReference>
<dbReference type="RefSeq" id="WP_056012282.1">
    <property type="nucleotide sequence ID" value="NZ_LLYZ01000002.1"/>
</dbReference>
<dbReference type="OrthoDB" id="761861at2"/>
<gene>
    <name evidence="2" type="ORF">AR438_02425</name>
</gene>
<evidence type="ECO:0000259" key="1">
    <source>
        <dbReference type="Pfam" id="PF00535"/>
    </source>
</evidence>
<organism evidence="2 3">
    <name type="scientific">Chryseobacterium aquaticum</name>
    <dbReference type="NCBI Taxonomy" id="452084"/>
    <lineage>
        <taxon>Bacteria</taxon>
        <taxon>Pseudomonadati</taxon>
        <taxon>Bacteroidota</taxon>
        <taxon>Flavobacteriia</taxon>
        <taxon>Flavobacteriales</taxon>
        <taxon>Weeksellaceae</taxon>
        <taxon>Chryseobacterium group</taxon>
        <taxon>Chryseobacterium</taxon>
    </lineage>
</organism>
<reference evidence="2 3" key="1">
    <citation type="submission" date="2015-10" db="EMBL/GenBank/DDBJ databases">
        <title>Chryseobacterium aquaticum genome.</title>
        <authorList>
            <person name="Newman J.D."/>
            <person name="Ferguson M.B."/>
            <person name="Miller J.R."/>
        </authorList>
    </citation>
    <scope>NUCLEOTIDE SEQUENCE [LARGE SCALE GENOMIC DNA]</scope>
    <source>
        <strain evidence="2 3">KCTC 12483</strain>
    </source>
</reference>
<dbReference type="Pfam" id="PF00535">
    <property type="entry name" value="Glycos_transf_2"/>
    <property type="match status" value="1"/>
</dbReference>
<dbReference type="EMBL" id="LLYZ01000002">
    <property type="protein sequence ID" value="KQK27449.1"/>
    <property type="molecule type" value="Genomic_DNA"/>
</dbReference>
<protein>
    <submittedName>
        <fullName evidence="2">Glycosyl transferase family 2</fullName>
    </submittedName>
</protein>
<dbReference type="STRING" id="452084.AR438_02425"/>
<name>A0A0Q3LVQ8_9FLAO</name>
<dbReference type="GO" id="GO:0016740">
    <property type="term" value="F:transferase activity"/>
    <property type="evidence" value="ECO:0007669"/>
    <property type="project" value="UniProtKB-KW"/>
</dbReference>
<keyword evidence="3" id="KW-1185">Reference proteome</keyword>
<dbReference type="InterPro" id="IPR050834">
    <property type="entry name" value="Glycosyltransf_2"/>
</dbReference>